<feature type="compositionally biased region" description="Polar residues" evidence="14">
    <location>
        <begin position="1"/>
        <end position="13"/>
    </location>
</feature>
<dbReference type="GO" id="GO:0070475">
    <property type="term" value="P:rRNA base methylation"/>
    <property type="evidence" value="ECO:0000318"/>
    <property type="project" value="GO_Central"/>
</dbReference>
<evidence type="ECO:0000256" key="13">
    <source>
        <dbReference type="ARBA" id="ARBA00023157"/>
    </source>
</evidence>
<keyword evidence="3" id="KW-0004">4Fe-4S</keyword>
<dbReference type="InterPro" id="IPR007197">
    <property type="entry name" value="rSAM"/>
</dbReference>
<dbReference type="GO" id="GO:0008173">
    <property type="term" value="F:RNA methyltransferase activity"/>
    <property type="evidence" value="ECO:0007669"/>
    <property type="project" value="InterPro"/>
</dbReference>
<keyword evidence="9" id="KW-0819">tRNA processing</keyword>
<proteinExistence type="inferred from homology"/>
<evidence type="ECO:0000256" key="4">
    <source>
        <dbReference type="ARBA" id="ARBA00022490"/>
    </source>
</evidence>
<evidence type="ECO:0000256" key="9">
    <source>
        <dbReference type="ARBA" id="ARBA00022694"/>
    </source>
</evidence>
<dbReference type="PROSITE" id="PS51918">
    <property type="entry name" value="RADICAL_SAM"/>
    <property type="match status" value="1"/>
</dbReference>
<evidence type="ECO:0000313" key="16">
    <source>
        <dbReference type="EMBL" id="GAQ82555.1"/>
    </source>
</evidence>
<feature type="region of interest" description="Disordered" evidence="14">
    <location>
        <begin position="1"/>
        <end position="35"/>
    </location>
</feature>
<reference evidence="16 17" key="1">
    <citation type="journal article" date="2014" name="Nat. Commun.">
        <title>Klebsormidium flaccidum genome reveals primary factors for plant terrestrial adaptation.</title>
        <authorList>
            <person name="Hori K."/>
            <person name="Maruyama F."/>
            <person name="Fujisawa T."/>
            <person name="Togashi T."/>
            <person name="Yamamoto N."/>
            <person name="Seo M."/>
            <person name="Sato S."/>
            <person name="Yamada T."/>
            <person name="Mori H."/>
            <person name="Tajima N."/>
            <person name="Moriyama T."/>
            <person name="Ikeuchi M."/>
            <person name="Watanabe M."/>
            <person name="Wada H."/>
            <person name="Kobayashi K."/>
            <person name="Saito M."/>
            <person name="Masuda T."/>
            <person name="Sasaki-Sekimoto Y."/>
            <person name="Mashiguchi K."/>
            <person name="Awai K."/>
            <person name="Shimojima M."/>
            <person name="Masuda S."/>
            <person name="Iwai M."/>
            <person name="Nobusawa T."/>
            <person name="Narise T."/>
            <person name="Kondo S."/>
            <person name="Saito H."/>
            <person name="Sato R."/>
            <person name="Murakawa M."/>
            <person name="Ihara Y."/>
            <person name="Oshima-Yamada Y."/>
            <person name="Ohtaka K."/>
            <person name="Satoh M."/>
            <person name="Sonobe K."/>
            <person name="Ishii M."/>
            <person name="Ohtani R."/>
            <person name="Kanamori-Sato M."/>
            <person name="Honoki R."/>
            <person name="Miyazaki D."/>
            <person name="Mochizuki H."/>
            <person name="Umetsu J."/>
            <person name="Higashi K."/>
            <person name="Shibata D."/>
            <person name="Kamiya Y."/>
            <person name="Sato N."/>
            <person name="Nakamura Y."/>
            <person name="Tabata S."/>
            <person name="Ida S."/>
            <person name="Kurokawa K."/>
            <person name="Ohta H."/>
        </authorList>
    </citation>
    <scope>NUCLEOTIDE SEQUENCE [LARGE SCALE GENOMIC DNA]</scope>
    <source>
        <strain evidence="16 17">NIES-2285</strain>
    </source>
</reference>
<dbReference type="Proteomes" id="UP000054558">
    <property type="component" value="Unassembled WGS sequence"/>
</dbReference>
<dbReference type="InterPro" id="IPR006638">
    <property type="entry name" value="Elp3/MiaA/NifB-like_rSAM"/>
</dbReference>
<dbReference type="EMBL" id="DF237064">
    <property type="protein sequence ID" value="GAQ82555.1"/>
    <property type="molecule type" value="Genomic_DNA"/>
</dbReference>
<feature type="compositionally biased region" description="Polar residues" evidence="14">
    <location>
        <begin position="133"/>
        <end position="146"/>
    </location>
</feature>
<keyword evidence="5" id="KW-0698">rRNA processing</keyword>
<keyword evidence="10" id="KW-0479">Metal-binding</keyword>
<evidence type="ECO:0000313" key="17">
    <source>
        <dbReference type="Proteomes" id="UP000054558"/>
    </source>
</evidence>
<keyword evidence="4" id="KW-0963">Cytoplasm</keyword>
<dbReference type="FunFam" id="3.20.20.70:FF:000014">
    <property type="entry name" value="Probable dual-specificity RNA methyltransferase RlmN"/>
    <property type="match status" value="1"/>
</dbReference>
<keyword evidence="11" id="KW-0408">Iron</keyword>
<comment type="cofactor">
    <cofactor evidence="1">
        <name>[4Fe-4S] cluster</name>
        <dbReference type="ChEBI" id="CHEBI:49883"/>
    </cofactor>
</comment>
<evidence type="ECO:0000256" key="6">
    <source>
        <dbReference type="ARBA" id="ARBA00022603"/>
    </source>
</evidence>
<dbReference type="GO" id="GO:0030488">
    <property type="term" value="P:tRNA methylation"/>
    <property type="evidence" value="ECO:0000318"/>
    <property type="project" value="GO_Central"/>
</dbReference>
<dbReference type="InterPro" id="IPR040072">
    <property type="entry name" value="Methyltransferase_A"/>
</dbReference>
<dbReference type="SMART" id="SM00729">
    <property type="entry name" value="Elp3"/>
    <property type="match status" value="1"/>
</dbReference>
<keyword evidence="12" id="KW-0411">Iron-sulfur</keyword>
<evidence type="ECO:0000259" key="15">
    <source>
        <dbReference type="PROSITE" id="PS51918"/>
    </source>
</evidence>
<dbReference type="GO" id="GO:0005737">
    <property type="term" value="C:cytoplasm"/>
    <property type="evidence" value="ECO:0007669"/>
    <property type="project" value="UniProtKB-SubCell"/>
</dbReference>
<keyword evidence="17" id="KW-1185">Reference proteome</keyword>
<dbReference type="NCBIfam" id="TIGR00048">
    <property type="entry name" value="rRNA_mod_RlmN"/>
    <property type="match status" value="1"/>
</dbReference>
<feature type="domain" description="Radical SAM core" evidence="15">
    <location>
        <begin position="388"/>
        <end position="618"/>
    </location>
</feature>
<keyword evidence="8" id="KW-0949">S-adenosyl-L-methionine</keyword>
<name>A0A1Y1HVB1_KLENI</name>
<dbReference type="GO" id="GO:0046872">
    <property type="term" value="F:metal ion binding"/>
    <property type="evidence" value="ECO:0007669"/>
    <property type="project" value="UniProtKB-KW"/>
</dbReference>
<dbReference type="Pfam" id="PF04055">
    <property type="entry name" value="Radical_SAM"/>
    <property type="match status" value="1"/>
</dbReference>
<evidence type="ECO:0000256" key="11">
    <source>
        <dbReference type="ARBA" id="ARBA00023004"/>
    </source>
</evidence>
<dbReference type="SFLD" id="SFLDG01062">
    <property type="entry name" value="methyltransferase_(Class_A)"/>
    <property type="match status" value="1"/>
</dbReference>
<dbReference type="Gene3D" id="3.20.20.70">
    <property type="entry name" value="Aldolase class I"/>
    <property type="match status" value="1"/>
</dbReference>
<feature type="compositionally biased region" description="Basic and acidic residues" evidence="14">
    <location>
        <begin position="223"/>
        <end position="240"/>
    </location>
</feature>
<evidence type="ECO:0000256" key="7">
    <source>
        <dbReference type="ARBA" id="ARBA00022679"/>
    </source>
</evidence>
<dbReference type="SFLD" id="SFLDF00275">
    <property type="entry name" value="adenosine_C2_methyltransferase"/>
    <property type="match status" value="1"/>
</dbReference>
<dbReference type="SUPFAM" id="SSF102114">
    <property type="entry name" value="Radical SAM enzymes"/>
    <property type="match status" value="1"/>
</dbReference>
<keyword evidence="13" id="KW-1015">Disulfide bond</keyword>
<evidence type="ECO:0000256" key="14">
    <source>
        <dbReference type="SAM" id="MobiDB-lite"/>
    </source>
</evidence>
<dbReference type="InterPro" id="IPR004383">
    <property type="entry name" value="rRNA_lsu_MTrfase_RlmN/Cfr"/>
</dbReference>
<feature type="compositionally biased region" description="Basic and acidic residues" evidence="14">
    <location>
        <begin position="161"/>
        <end position="174"/>
    </location>
</feature>
<dbReference type="Gene3D" id="1.10.150.530">
    <property type="match status" value="1"/>
</dbReference>
<gene>
    <name evidence="16" type="ORF">KFL_001150160</name>
</gene>
<dbReference type="OrthoDB" id="496065at2759"/>
<dbReference type="PANTHER" id="PTHR30544">
    <property type="entry name" value="23S RRNA METHYLTRANSFERASE"/>
    <property type="match status" value="1"/>
</dbReference>
<feature type="region of interest" description="Disordered" evidence="14">
    <location>
        <begin position="82"/>
        <end position="244"/>
    </location>
</feature>
<dbReference type="GO" id="GO:0051539">
    <property type="term" value="F:4 iron, 4 sulfur cluster binding"/>
    <property type="evidence" value="ECO:0007669"/>
    <property type="project" value="UniProtKB-KW"/>
</dbReference>
<dbReference type="AlphaFoldDB" id="A0A1Y1HVB1"/>
<dbReference type="CDD" id="cd01335">
    <property type="entry name" value="Radical_SAM"/>
    <property type="match status" value="1"/>
</dbReference>
<dbReference type="InterPro" id="IPR058240">
    <property type="entry name" value="rSAM_sf"/>
</dbReference>
<keyword evidence="6 16" id="KW-0489">Methyltransferase</keyword>
<protein>
    <submittedName>
        <fullName evidence="16">Ribosomal RNA large subunit methyltransferase</fullName>
    </submittedName>
</protein>
<accession>A0A1Y1HVB1</accession>
<evidence type="ECO:0000256" key="1">
    <source>
        <dbReference type="ARBA" id="ARBA00001966"/>
    </source>
</evidence>
<organism evidence="16 17">
    <name type="scientific">Klebsormidium nitens</name>
    <name type="common">Green alga</name>
    <name type="synonym">Ulothrix nitens</name>
    <dbReference type="NCBI Taxonomy" id="105231"/>
    <lineage>
        <taxon>Eukaryota</taxon>
        <taxon>Viridiplantae</taxon>
        <taxon>Streptophyta</taxon>
        <taxon>Klebsormidiophyceae</taxon>
        <taxon>Klebsormidiales</taxon>
        <taxon>Klebsormidiaceae</taxon>
        <taxon>Klebsormidium</taxon>
    </lineage>
</organism>
<comment type="subcellular location">
    <subcellularLocation>
        <location evidence="2">Cytoplasm</location>
    </subcellularLocation>
</comment>
<evidence type="ECO:0000256" key="10">
    <source>
        <dbReference type="ARBA" id="ARBA00022723"/>
    </source>
</evidence>
<feature type="compositionally biased region" description="Gly residues" evidence="14">
    <location>
        <begin position="22"/>
        <end position="35"/>
    </location>
</feature>
<dbReference type="InterPro" id="IPR048641">
    <property type="entry name" value="RlmN_N"/>
</dbReference>
<dbReference type="PANTHER" id="PTHR30544:SF5">
    <property type="entry name" value="RADICAL SAM CORE DOMAIN-CONTAINING PROTEIN"/>
    <property type="match status" value="1"/>
</dbReference>
<dbReference type="HAMAP" id="MF_01849">
    <property type="entry name" value="RNA_methyltr_RlmN"/>
    <property type="match status" value="1"/>
</dbReference>
<evidence type="ECO:0000256" key="12">
    <source>
        <dbReference type="ARBA" id="ARBA00023014"/>
    </source>
</evidence>
<dbReference type="Pfam" id="PF21016">
    <property type="entry name" value="RlmN_N"/>
    <property type="match status" value="1"/>
</dbReference>
<keyword evidence="7 16" id="KW-0808">Transferase</keyword>
<dbReference type="SFLD" id="SFLDS00029">
    <property type="entry name" value="Radical_SAM"/>
    <property type="match status" value="1"/>
</dbReference>
<evidence type="ECO:0000256" key="3">
    <source>
        <dbReference type="ARBA" id="ARBA00022485"/>
    </source>
</evidence>
<dbReference type="STRING" id="105231.A0A1Y1HVB1"/>
<evidence type="ECO:0000256" key="2">
    <source>
        <dbReference type="ARBA" id="ARBA00004496"/>
    </source>
</evidence>
<evidence type="ECO:0000256" key="8">
    <source>
        <dbReference type="ARBA" id="ARBA00022691"/>
    </source>
</evidence>
<dbReference type="InterPro" id="IPR027492">
    <property type="entry name" value="RNA_MTrfase_RlmN"/>
</dbReference>
<sequence length="650" mass="70358">MQTSPVSSHSGSGLASGEAGFLKGGAVSGGSKDGGVGVVMVPGARRNVVTNVVRDGVTGGAEKVGKQFEWDAEELRRIHEEKERWLREREDRWEQVEQQEKRGARDAAEEDNGVMWPKISSEKPRPAQKPRAATSTKSPNPKTAPQSAELDWTGKTWGKAVTEDGGARRDDQRGPRRSGASNAGAPRGAFASEGFETRVPNTVRPAPWERAGRPAAVDGGGDASRDRARAANVSRERRQGEAGGAFAMPRRKLSYEREGAGDGVPAKELPGTSNANVLLGRSLEELTAFAVEQGEPKFRGQQLHDALYKQKVQDWSQITGLPKAWREKLSSAGFEIGRAPVHTSVQAKDGTAKLLLRLHDGRLVETVGIPGDSLGKEDASGDGAKKLQKGHLTACISSQVGCALRCAFCATGKGGFSRHLAAHEIVDQVLAIEQFFGERVSNIVFMGMGEPMLNLKNVLPAFRCINKDVGIGQRSITISTVGVPNSISMLAEYKLQATLAVSLHAPNQRLREQIIPSARSYPLNALLTDCREYFAKTGRRVSFEYTLLAGVNDSYHDAKELAGLLYQWKLAHHVNVIPYNPVEDSEFKRPDRSAVQTFVETLTKHKLTASIRRTRGLEANAACGQLRNAFQKTPLDVASLEQGQPLAVGA</sequence>
<dbReference type="InterPro" id="IPR013785">
    <property type="entry name" value="Aldolase_TIM"/>
</dbReference>
<evidence type="ECO:0000256" key="5">
    <source>
        <dbReference type="ARBA" id="ARBA00022552"/>
    </source>
</evidence>
<feature type="compositionally biased region" description="Basic and acidic residues" evidence="14">
    <location>
        <begin position="82"/>
        <end position="107"/>
    </location>
</feature>